<proteinExistence type="predicted"/>
<dbReference type="AlphaFoldDB" id="A0AAV2YH95"/>
<comment type="caution">
    <text evidence="1">The sequence shown here is derived from an EMBL/GenBank/DDBJ whole genome shotgun (WGS) entry which is preliminary data.</text>
</comment>
<feature type="non-terminal residue" evidence="1">
    <location>
        <position position="220"/>
    </location>
</feature>
<sequence>REKWTTSKVEQVNDQLKDQLLQQQIYFASLQSALLRAPLQSNCQEMFDTFHLPSHLRTDREERMGVLNERADEMLRDMPELMNRFTHDIPSNAPYSQTNITGGLDYTIVSNVFVSEIPHPSLKTVYQATLGYFWKLSKEMQKHLGFGFGIKVLENWGRFRQYATISYSNPGILDTTVNSTFTAQIVDGVGIIHTDFVDKDDLYPDTPGLCTRETVQAYVT</sequence>
<protein>
    <submittedName>
        <fullName evidence="1">Uncharacterized protein</fullName>
    </submittedName>
</protein>
<evidence type="ECO:0000313" key="2">
    <source>
        <dbReference type="Proteomes" id="UP001146120"/>
    </source>
</evidence>
<organism evidence="1 2">
    <name type="scientific">Lagenidium giganteum</name>
    <dbReference type="NCBI Taxonomy" id="4803"/>
    <lineage>
        <taxon>Eukaryota</taxon>
        <taxon>Sar</taxon>
        <taxon>Stramenopiles</taxon>
        <taxon>Oomycota</taxon>
        <taxon>Peronosporomycetes</taxon>
        <taxon>Pythiales</taxon>
        <taxon>Pythiaceae</taxon>
    </lineage>
</organism>
<reference evidence="1" key="2">
    <citation type="journal article" date="2023" name="Microbiol Resour">
        <title>Decontamination and Annotation of the Draft Genome Sequence of the Oomycete Lagenidium giganteum ARSEF 373.</title>
        <authorList>
            <person name="Morgan W.R."/>
            <person name="Tartar A."/>
        </authorList>
    </citation>
    <scope>NUCLEOTIDE SEQUENCE</scope>
    <source>
        <strain evidence="1">ARSEF 373</strain>
    </source>
</reference>
<gene>
    <name evidence="1" type="ORF">N0F65_000862</name>
</gene>
<accession>A0AAV2YH95</accession>
<evidence type="ECO:0000313" key="1">
    <source>
        <dbReference type="EMBL" id="DAZ93311.1"/>
    </source>
</evidence>
<dbReference type="EMBL" id="DAKRPA010000326">
    <property type="protein sequence ID" value="DAZ93311.1"/>
    <property type="molecule type" value="Genomic_DNA"/>
</dbReference>
<feature type="non-terminal residue" evidence="1">
    <location>
        <position position="1"/>
    </location>
</feature>
<name>A0AAV2YH95_9STRA</name>
<keyword evidence="2" id="KW-1185">Reference proteome</keyword>
<reference evidence="1" key="1">
    <citation type="submission" date="2022-11" db="EMBL/GenBank/DDBJ databases">
        <authorList>
            <person name="Morgan W.R."/>
            <person name="Tartar A."/>
        </authorList>
    </citation>
    <scope>NUCLEOTIDE SEQUENCE</scope>
    <source>
        <strain evidence="1">ARSEF 373</strain>
    </source>
</reference>
<dbReference type="Proteomes" id="UP001146120">
    <property type="component" value="Unassembled WGS sequence"/>
</dbReference>